<evidence type="ECO:0000259" key="9">
    <source>
        <dbReference type="Pfam" id="PF18120"/>
    </source>
</evidence>
<dbReference type="OrthoDB" id="1657402at2759"/>
<dbReference type="InterPro" id="IPR013529">
    <property type="entry name" value="Glyco_hydro_42_N"/>
</dbReference>
<dbReference type="GO" id="GO:0009341">
    <property type="term" value="C:beta-galactosidase complex"/>
    <property type="evidence" value="ECO:0007669"/>
    <property type="project" value="InterPro"/>
</dbReference>
<comment type="caution">
    <text evidence="10">The sequence shown here is derived from an EMBL/GenBank/DDBJ whole genome shotgun (WGS) entry which is preliminary data.</text>
</comment>
<dbReference type="Pfam" id="PF00106">
    <property type="entry name" value="adh_short"/>
    <property type="match status" value="1"/>
</dbReference>
<dbReference type="PANTHER" id="PTHR43976">
    <property type="entry name" value="SHORT CHAIN DEHYDROGENASE"/>
    <property type="match status" value="1"/>
</dbReference>
<dbReference type="GO" id="GO:0005975">
    <property type="term" value="P:carbohydrate metabolic process"/>
    <property type="evidence" value="ECO:0007669"/>
    <property type="project" value="InterPro"/>
</dbReference>
<dbReference type="GO" id="GO:0004565">
    <property type="term" value="F:beta-galactosidase activity"/>
    <property type="evidence" value="ECO:0007669"/>
    <property type="project" value="InterPro"/>
</dbReference>
<dbReference type="CDD" id="cd12148">
    <property type="entry name" value="fungal_TF_MHR"/>
    <property type="match status" value="1"/>
</dbReference>
<gene>
    <name evidence="10" type="ORF">FSARC_5618</name>
</gene>
<dbReference type="PROSITE" id="PS00061">
    <property type="entry name" value="ADH_SHORT"/>
    <property type="match status" value="1"/>
</dbReference>
<dbReference type="SUPFAM" id="SSF51735">
    <property type="entry name" value="NAD(P)-binding Rossmann-fold domains"/>
    <property type="match status" value="1"/>
</dbReference>
<reference evidence="10" key="2">
    <citation type="submission" date="2020-05" db="EMBL/GenBank/DDBJ databases">
        <authorList>
            <person name="Kim H.-S."/>
            <person name="Proctor R.H."/>
            <person name="Brown D.W."/>
        </authorList>
    </citation>
    <scope>NUCLEOTIDE SEQUENCE</scope>
    <source>
        <strain evidence="10">NRRL 20472</strain>
    </source>
</reference>
<evidence type="ECO:0000313" key="11">
    <source>
        <dbReference type="Proteomes" id="UP000622797"/>
    </source>
</evidence>
<accession>A0A8H4TYZ1</accession>
<sequence>MAEAIDSPHDAASTGPPAVNPGPGHKVRNQTACDVCRSRKIRSPHFSGRMESSTPDTRSGYSSHWLSMFAPDAVITRLLGDWFNVIHPLAPILLRRRFMRRLRQGEADVNAEFCGLVISVCAATKATLPRGDYEQVTVDYCVEFLDTHGLLKSHFARDSFSLERCIAMYNIGTSMSATTKSGLASMRTYHALSEAAAGARYLAYYRIHEHDGAEQQLLRRLIWLLFASACSADIFGRLPISLLSQDRIENFPRPLPLSDDQLEPQATDSCHEPAWHGDDTTYVPGLNSLSDLFLIWQEVQQVPKDTDPQIIIMGYLRKVQHVLDNLPPELRWRGGLSRPPNATEGHDVQIANLFVTSLTIRSNILQKFGPTVTSAQEHQKIIDDLLEILYHLPRAVFDANGNSLVPKIRDIGAAYMEQTQLGNGIPAQAQNAHPHLRRSDKGQTQLIVKGKPFLMLPGELHNSSLSSAKFMSEVWPAMKADHINTLLGSVTWETIEPKEGQFDFSELDRVLEGARKHGMHLVLLWFGTYKNGLSSYAPGWVKRDFKRFPRVQVLEAGGVKRTLEMITPLCDEACQADSRAFAALLQHLAEVDSQHQTVLMVQVENETGVLGDSRDRSRKAEKAFAEPIPSELLQHLSQVDAHSKFKKRFPNVPSSGSHSWETVFGPGTSANEAFMAHLISSYVGRVAAAGKKEYPIPLYTNTWLNIDEPADLDFGGGAPVVVGGGDEPGIYPSGGPCPHVLDIWRFNTPSLDFLAPDLYFHNYESVCRNYTEQGNALFIPEQRRDEYGARRIWLAYATYGALGASPFGIDTGSDVIGREFKLLSQTQSYFLNAAPEDRFGFFFDEEPNGKNPETWTRVFGDIKVIVERCFVFGKPGPGGGMVIHLGDAKFLLVGRGFHARFKGARPEATFGGILWGEEKEVDENGDLQTLRILNGDETRHGEFMMMPNDDPDYGGFPIAVTPGARTCIAEQSDSSPPILDFHAVSKWMCPVDMGTLGERASLAIANSSAYEWNKEFFNGQRQVYGSENQVAVEELTLSGSELIKAFHTASCNINTLLGPSAYQILELEPLCAGCSMDVLVRGTDPCVTQPMALLDDRCPRIDLSIRHEPLGGYKRPDLGPLSSAQLLRELRKQRYDCPNEINAARRLLYVANPDSWVIMALASTASRNQATFLADFFYKYLGSKTSLGIHRPFRGPLIFALEFHLQFYVWCEGEPLYKDFRNKRNGKPLRQSRRLFHLHAEDEEDTPVHIYEAQVSCLITGVDEESWVAHQFVDTYYQGNGSCEQVEHYATRDGGEESSWKPDPLTAGSCDANLPIWSPREYFLIVYECRLKQIRYALHNLLANLLLRLEPHTQDFEDPAVSPVQRSSSMAQKQKTQQVLNEASRFLPPTIHSISRAIEVWDRFSRRDLAYLSDILRSDSKKSPIPPFTLVTMIEDHIDALRDLQRRAQEQQDLCAGLARKLEMQLVIEDNEVTAQQQANSQMLTVWTAIGLLIWLITGCSSGFGAEFVRQILSRGDKVIATARNLSSIESLANQGAATLQLDVTSSQDAIDQVIAHAIAIYGHIDVLVNNAGFVSSGSWEDLRYEDFLASFESNVFGPIKTTRAVLPHLRQRKLGTMVFISSLSGWVGHQFTGAYAGSKFALEGLVESLHKETEPLGLRTLLMEPGRFRTPLLSVTNVKIKQSSIPDYQEASSAWGAGLRSGDFKQPGNPEHFVGLVVDLVRQEGCAEGKKVPFRLPVGKDAVEEIEVKLQEVAGVMREWDHIITNTEF</sequence>
<dbReference type="SUPFAM" id="SSF51445">
    <property type="entry name" value="(Trans)glycosidases"/>
    <property type="match status" value="1"/>
</dbReference>
<name>A0A8H4TYZ1_9HYPO</name>
<dbReference type="FunFam" id="3.20.20.80:FF:000135">
    <property type="entry name" value="Beta-galactosidase, putative, bgl35A"/>
    <property type="match status" value="1"/>
</dbReference>
<evidence type="ECO:0000256" key="5">
    <source>
        <dbReference type="ARBA" id="ARBA00023295"/>
    </source>
</evidence>
<keyword evidence="6" id="KW-0175">Coiled coil</keyword>
<reference evidence="10" key="1">
    <citation type="journal article" date="2020" name="BMC Genomics">
        <title>Correction to: Identification and distribution of gene clusters required for synthesis of sphingolipid metabolism inhibitors in diverse species of the filamentous fungus Fusarium.</title>
        <authorList>
            <person name="Kim H.S."/>
            <person name="Lohmar J.M."/>
            <person name="Busman M."/>
            <person name="Brown D.W."/>
            <person name="Naumann T.A."/>
            <person name="Divon H.H."/>
            <person name="Lysoe E."/>
            <person name="Uhlig S."/>
            <person name="Proctor R.H."/>
        </authorList>
    </citation>
    <scope>NUCLEOTIDE SEQUENCE</scope>
    <source>
        <strain evidence="10">NRRL 20472</strain>
    </source>
</reference>
<dbReference type="GO" id="GO:0016491">
    <property type="term" value="F:oxidoreductase activity"/>
    <property type="evidence" value="ECO:0007669"/>
    <property type="project" value="UniProtKB-KW"/>
</dbReference>
<protein>
    <submittedName>
        <fullName evidence="10">Uncharacterized protein</fullName>
    </submittedName>
</protein>
<dbReference type="Proteomes" id="UP000622797">
    <property type="component" value="Unassembled WGS sequence"/>
</dbReference>
<dbReference type="InterPro" id="IPR036291">
    <property type="entry name" value="NAD(P)-bd_dom_sf"/>
</dbReference>
<keyword evidence="3" id="KW-0521">NADP</keyword>
<dbReference type="InterPro" id="IPR040719">
    <property type="entry name" value="DUF5597"/>
</dbReference>
<evidence type="ECO:0000256" key="6">
    <source>
        <dbReference type="SAM" id="Coils"/>
    </source>
</evidence>
<evidence type="ECO:0000256" key="3">
    <source>
        <dbReference type="ARBA" id="ARBA00022857"/>
    </source>
</evidence>
<feature type="domain" description="Glycoside hydrolase family 42 N-terminal" evidence="8">
    <location>
        <begin position="475"/>
        <end position="626"/>
    </location>
</feature>
<evidence type="ECO:0000256" key="2">
    <source>
        <dbReference type="ARBA" id="ARBA00022801"/>
    </source>
</evidence>
<dbReference type="Pfam" id="PF18120">
    <property type="entry name" value="DUF5597"/>
    <property type="match status" value="1"/>
</dbReference>
<evidence type="ECO:0000259" key="8">
    <source>
        <dbReference type="Pfam" id="PF02449"/>
    </source>
</evidence>
<dbReference type="PRINTS" id="PR00080">
    <property type="entry name" value="SDRFAMILY"/>
</dbReference>
<dbReference type="CDD" id="cd05374">
    <property type="entry name" value="17beta-HSD-like_SDR_c"/>
    <property type="match status" value="1"/>
</dbReference>
<evidence type="ECO:0000256" key="4">
    <source>
        <dbReference type="ARBA" id="ARBA00023002"/>
    </source>
</evidence>
<dbReference type="Gene3D" id="2.60.220.20">
    <property type="entry name" value="putative beta-Galactosidase from caulobacter crescentus"/>
    <property type="match status" value="1"/>
</dbReference>
<dbReference type="Gene3D" id="3.40.50.720">
    <property type="entry name" value="NAD(P)-binding Rossmann-like Domain"/>
    <property type="match status" value="1"/>
</dbReference>
<dbReference type="EMBL" id="JABEXW010000275">
    <property type="protein sequence ID" value="KAF4966726.1"/>
    <property type="molecule type" value="Genomic_DNA"/>
</dbReference>
<organism evidence="10 11">
    <name type="scientific">Fusarium sarcochroum</name>
    <dbReference type="NCBI Taxonomy" id="1208366"/>
    <lineage>
        <taxon>Eukaryota</taxon>
        <taxon>Fungi</taxon>
        <taxon>Dikarya</taxon>
        <taxon>Ascomycota</taxon>
        <taxon>Pezizomycotina</taxon>
        <taxon>Sordariomycetes</taxon>
        <taxon>Hypocreomycetidae</taxon>
        <taxon>Hypocreales</taxon>
        <taxon>Nectriaceae</taxon>
        <taxon>Fusarium</taxon>
        <taxon>Fusarium lateritium species complex</taxon>
    </lineage>
</organism>
<feature type="coiled-coil region" evidence="6">
    <location>
        <begin position="1434"/>
        <end position="1461"/>
    </location>
</feature>
<keyword evidence="4" id="KW-0560">Oxidoreductase</keyword>
<dbReference type="PRINTS" id="PR00081">
    <property type="entry name" value="GDHRDH"/>
</dbReference>
<dbReference type="InterPro" id="IPR051911">
    <property type="entry name" value="SDR_oxidoreductase"/>
</dbReference>
<evidence type="ECO:0000256" key="1">
    <source>
        <dbReference type="ARBA" id="ARBA00006484"/>
    </source>
</evidence>
<dbReference type="Pfam" id="PF02449">
    <property type="entry name" value="Glyco_hydro_42"/>
    <property type="match status" value="1"/>
</dbReference>
<dbReference type="Gene3D" id="3.20.20.80">
    <property type="entry name" value="Glycosidases"/>
    <property type="match status" value="1"/>
</dbReference>
<comment type="similarity">
    <text evidence="1">Belongs to the short-chain dehydrogenases/reductases (SDR) family.</text>
</comment>
<feature type="domain" description="DUF5597" evidence="9">
    <location>
        <begin position="817"/>
        <end position="944"/>
    </location>
</feature>
<feature type="region of interest" description="Disordered" evidence="7">
    <location>
        <begin position="1"/>
        <end position="31"/>
    </location>
</feature>
<keyword evidence="5" id="KW-0326">Glycosidase</keyword>
<dbReference type="InterPro" id="IPR017853">
    <property type="entry name" value="GH"/>
</dbReference>
<keyword evidence="11" id="KW-1185">Reference proteome</keyword>
<dbReference type="InterPro" id="IPR020904">
    <property type="entry name" value="Sc_DH/Rdtase_CS"/>
</dbReference>
<proteinExistence type="inferred from homology"/>
<evidence type="ECO:0000256" key="7">
    <source>
        <dbReference type="SAM" id="MobiDB-lite"/>
    </source>
</evidence>
<dbReference type="InterPro" id="IPR002347">
    <property type="entry name" value="SDR_fam"/>
</dbReference>
<dbReference type="PANTHER" id="PTHR43976:SF16">
    <property type="entry name" value="SHORT-CHAIN DEHYDROGENASE_REDUCTASE FAMILY PROTEIN"/>
    <property type="match status" value="1"/>
</dbReference>
<evidence type="ECO:0000313" key="10">
    <source>
        <dbReference type="EMBL" id="KAF4966726.1"/>
    </source>
</evidence>
<keyword evidence="2" id="KW-0378">Hydrolase</keyword>